<reference evidence="1" key="1">
    <citation type="submission" date="2019-06" db="EMBL/GenBank/DDBJ databases">
        <authorList>
            <person name="Gan P."/>
            <person name="Shirasu K."/>
        </authorList>
    </citation>
    <scope>NUCLEOTIDE SEQUENCE [LARGE SCALE GENOMIC DNA]</scope>
    <source>
        <strain evidence="1">CAD2</strain>
    </source>
</reference>
<name>A0A9P5EXH1_COLSI</name>
<gene>
    <name evidence="1" type="ORF">CGCSCA2_v004302</name>
</gene>
<proteinExistence type="predicted"/>
<keyword evidence="2" id="KW-1185">Reference proteome</keyword>
<organism evidence="1 2">
    <name type="scientific">Colletotrichum siamense</name>
    <name type="common">Anthracnose fungus</name>
    <dbReference type="NCBI Taxonomy" id="690259"/>
    <lineage>
        <taxon>Eukaryota</taxon>
        <taxon>Fungi</taxon>
        <taxon>Dikarya</taxon>
        <taxon>Ascomycota</taxon>
        <taxon>Pezizomycotina</taxon>
        <taxon>Sordariomycetes</taxon>
        <taxon>Hypocreomycetidae</taxon>
        <taxon>Glomerellales</taxon>
        <taxon>Glomerellaceae</taxon>
        <taxon>Colletotrichum</taxon>
        <taxon>Colletotrichum gloeosporioides species complex</taxon>
    </lineage>
</organism>
<dbReference type="AlphaFoldDB" id="A0A9P5EXH1"/>
<dbReference type="EMBL" id="QPMT01000010">
    <property type="protein sequence ID" value="KAF4861708.1"/>
    <property type="molecule type" value="Genomic_DNA"/>
</dbReference>
<accession>A0A9P5EXH1</accession>
<protein>
    <submittedName>
        <fullName evidence="1">Uncharacterized protein</fullName>
    </submittedName>
</protein>
<evidence type="ECO:0000313" key="1">
    <source>
        <dbReference type="EMBL" id="KAF4861708.1"/>
    </source>
</evidence>
<comment type="caution">
    <text evidence="1">The sequence shown here is derived from an EMBL/GenBank/DDBJ whole genome shotgun (WGS) entry which is preliminary data.</text>
</comment>
<dbReference type="Proteomes" id="UP000711996">
    <property type="component" value="Unassembled WGS sequence"/>
</dbReference>
<evidence type="ECO:0000313" key="2">
    <source>
        <dbReference type="Proteomes" id="UP000711996"/>
    </source>
</evidence>
<sequence>MPSRPVRKSLCYLPLPGLAVRLQHQSSRRS</sequence>